<keyword evidence="3" id="KW-0812">Transmembrane</keyword>
<reference evidence="4" key="1">
    <citation type="submission" date="2022-07" db="EMBL/GenBank/DDBJ databases">
        <title>Comparative analysis of new lytic phages for the biological control of phytopathogenic Xanthomonas spp.</title>
        <authorList>
            <person name="Domingo-Calap M.L."/>
            <person name="Bernabeu-Gimeno M."/>
            <person name="Aure C.M."/>
            <person name="Marco-Noales E."/>
            <person name="Domingo-Calap P."/>
        </authorList>
    </citation>
    <scope>NUCLEOTIDE SEQUENCE</scope>
</reference>
<keyword evidence="1" id="KW-0175">Coiled coil</keyword>
<evidence type="ECO:0000313" key="5">
    <source>
        <dbReference type="Proteomes" id="UP001164549"/>
    </source>
</evidence>
<keyword evidence="5" id="KW-1185">Reference proteome</keyword>
<dbReference type="Proteomes" id="UP001164549">
    <property type="component" value="Segment"/>
</dbReference>
<feature type="transmembrane region" description="Helical" evidence="3">
    <location>
        <begin position="7"/>
        <end position="25"/>
    </location>
</feature>
<dbReference type="EMBL" id="ON932079">
    <property type="protein sequence ID" value="UYA98704.1"/>
    <property type="molecule type" value="Genomic_DNA"/>
</dbReference>
<protein>
    <submittedName>
        <fullName evidence="4">Virion structural protein</fullName>
    </submittedName>
</protein>
<sequence>MTLTSKIGVWAVIGVGVTVVIALSYRHYTSLVDSKAQLSAQVATLTEDVAREKSRADAYERSIDRWERAAEVQAQALEDNTTAQREAGTYARELKHVLSTHDLGALAKRKPGLIERRVNDGTARAFSLLEQSTQGPAAAGATPATGTDPAKP</sequence>
<feature type="coiled-coil region" evidence="1">
    <location>
        <begin position="35"/>
        <end position="69"/>
    </location>
</feature>
<feature type="region of interest" description="Disordered" evidence="2">
    <location>
        <begin position="129"/>
        <end position="152"/>
    </location>
</feature>
<evidence type="ECO:0000256" key="2">
    <source>
        <dbReference type="SAM" id="MobiDB-lite"/>
    </source>
</evidence>
<evidence type="ECO:0000313" key="4">
    <source>
        <dbReference type="EMBL" id="UYA98704.1"/>
    </source>
</evidence>
<name>A0A9X9JP59_9CAUD</name>
<proteinExistence type="predicted"/>
<evidence type="ECO:0000256" key="3">
    <source>
        <dbReference type="SAM" id="Phobius"/>
    </source>
</evidence>
<organism evidence="4 5">
    <name type="scientific">Xanthomonas phage vB_Xar_IVIA-DoCa5</name>
    <dbReference type="NCBI Taxonomy" id="2975532"/>
    <lineage>
        <taxon>Viruses</taxon>
        <taxon>Duplodnaviria</taxon>
        <taxon>Heunggongvirae</taxon>
        <taxon>Uroviricota</taxon>
        <taxon>Caudoviricetes</taxon>
        <taxon>Mesyanzhinovviridae</taxon>
        <taxon>Bradleyvirinae</taxon>
        <taxon>Docaquintavirus</taxon>
        <taxon>Docaquintavirus doca5</taxon>
    </lineage>
</organism>
<evidence type="ECO:0000256" key="1">
    <source>
        <dbReference type="SAM" id="Coils"/>
    </source>
</evidence>
<keyword evidence="3" id="KW-1133">Transmembrane helix</keyword>
<keyword evidence="3" id="KW-0472">Membrane</keyword>
<feature type="compositionally biased region" description="Low complexity" evidence="2">
    <location>
        <begin position="135"/>
        <end position="152"/>
    </location>
</feature>
<accession>A0A9X9JP59</accession>
<gene>
    <name evidence="4" type="ORF">IVIADoCa5_34</name>
</gene>